<feature type="domain" description="DNA methylase N-4/N-6" evidence="8">
    <location>
        <begin position="39"/>
        <end position="124"/>
    </location>
</feature>
<evidence type="ECO:0000256" key="4">
    <source>
        <dbReference type="ARBA" id="ARBA00022679"/>
    </source>
</evidence>
<organism evidence="9 10">
    <name type="scientific">Blastochloris sulfoviridis</name>
    <dbReference type="NCBI Taxonomy" id="50712"/>
    <lineage>
        <taxon>Bacteria</taxon>
        <taxon>Pseudomonadati</taxon>
        <taxon>Pseudomonadota</taxon>
        <taxon>Alphaproteobacteria</taxon>
        <taxon>Hyphomicrobiales</taxon>
        <taxon>Blastochloridaceae</taxon>
        <taxon>Blastochloris</taxon>
    </lineage>
</organism>
<evidence type="ECO:0000256" key="5">
    <source>
        <dbReference type="ARBA" id="ARBA00022691"/>
    </source>
</evidence>
<accession>A0A5M6HGX4</accession>
<keyword evidence="4 9" id="KW-0808">Transferase</keyword>
<evidence type="ECO:0000313" key="9">
    <source>
        <dbReference type="EMBL" id="KAA5595086.1"/>
    </source>
</evidence>
<dbReference type="GO" id="GO:0032259">
    <property type="term" value="P:methylation"/>
    <property type="evidence" value="ECO:0007669"/>
    <property type="project" value="UniProtKB-KW"/>
</dbReference>
<dbReference type="EC" id="2.1.1.72" evidence="2"/>
<dbReference type="GO" id="GO:0008170">
    <property type="term" value="F:N-methyltransferase activity"/>
    <property type="evidence" value="ECO:0007669"/>
    <property type="project" value="InterPro"/>
</dbReference>
<evidence type="ECO:0000256" key="3">
    <source>
        <dbReference type="ARBA" id="ARBA00022603"/>
    </source>
</evidence>
<dbReference type="OrthoDB" id="9816043at2"/>
<feature type="region of interest" description="Disordered" evidence="7">
    <location>
        <begin position="286"/>
        <end position="306"/>
    </location>
</feature>
<dbReference type="InterPro" id="IPR002295">
    <property type="entry name" value="N4/N6-MTase_EcoPI_Mod-like"/>
</dbReference>
<reference evidence="9 10" key="1">
    <citation type="submission" date="2019-09" db="EMBL/GenBank/DDBJ databases">
        <title>Draft Whole-Genome sequence of Blastochloris sulfoviridis DSM 729.</title>
        <authorList>
            <person name="Meyer T.E."/>
            <person name="Kyndt J.A."/>
        </authorList>
    </citation>
    <scope>NUCLEOTIDE SEQUENCE [LARGE SCALE GENOMIC DNA]</scope>
    <source>
        <strain evidence="9 10">DSM 729</strain>
    </source>
</reference>
<keyword evidence="10" id="KW-1185">Reference proteome</keyword>
<comment type="caution">
    <text evidence="9">The sequence shown here is derived from an EMBL/GenBank/DDBJ whole genome shotgun (WGS) entry which is preliminary data.</text>
</comment>
<evidence type="ECO:0000256" key="2">
    <source>
        <dbReference type="ARBA" id="ARBA00011900"/>
    </source>
</evidence>
<keyword evidence="5" id="KW-0949">S-adenosyl-L-methionine</keyword>
<keyword evidence="3 9" id="KW-0489">Methyltransferase</keyword>
<comment type="catalytic activity">
    <reaction evidence="6">
        <text>a 2'-deoxyadenosine in DNA + S-adenosyl-L-methionine = an N(6)-methyl-2'-deoxyadenosine in DNA + S-adenosyl-L-homocysteine + H(+)</text>
        <dbReference type="Rhea" id="RHEA:15197"/>
        <dbReference type="Rhea" id="RHEA-COMP:12418"/>
        <dbReference type="Rhea" id="RHEA-COMP:12419"/>
        <dbReference type="ChEBI" id="CHEBI:15378"/>
        <dbReference type="ChEBI" id="CHEBI:57856"/>
        <dbReference type="ChEBI" id="CHEBI:59789"/>
        <dbReference type="ChEBI" id="CHEBI:90615"/>
        <dbReference type="ChEBI" id="CHEBI:90616"/>
        <dbReference type="EC" id="2.1.1.72"/>
    </reaction>
</comment>
<proteinExistence type="inferred from homology"/>
<dbReference type="SUPFAM" id="SSF53335">
    <property type="entry name" value="S-adenosyl-L-methionine-dependent methyltransferases"/>
    <property type="match status" value="1"/>
</dbReference>
<evidence type="ECO:0000256" key="1">
    <source>
        <dbReference type="ARBA" id="ARBA00006594"/>
    </source>
</evidence>
<dbReference type="Gene3D" id="3.40.50.150">
    <property type="entry name" value="Vaccinia Virus protein VP39"/>
    <property type="match status" value="1"/>
</dbReference>
<name>A0A5M6HGX4_9HYPH</name>
<evidence type="ECO:0000259" key="8">
    <source>
        <dbReference type="Pfam" id="PF01555"/>
    </source>
</evidence>
<dbReference type="Pfam" id="PF01555">
    <property type="entry name" value="N6_N4_Mtase"/>
    <property type="match status" value="1"/>
</dbReference>
<evidence type="ECO:0000256" key="6">
    <source>
        <dbReference type="ARBA" id="ARBA00047942"/>
    </source>
</evidence>
<dbReference type="GO" id="GO:0009007">
    <property type="term" value="F:site-specific DNA-methyltransferase (adenine-specific) activity"/>
    <property type="evidence" value="ECO:0007669"/>
    <property type="project" value="UniProtKB-EC"/>
</dbReference>
<evidence type="ECO:0000256" key="7">
    <source>
        <dbReference type="SAM" id="MobiDB-lite"/>
    </source>
</evidence>
<dbReference type="PRINTS" id="PR00506">
    <property type="entry name" value="D21N6MTFRASE"/>
</dbReference>
<comment type="similarity">
    <text evidence="1">Belongs to the N(4)/N(6)-methyltransferase family.</text>
</comment>
<dbReference type="InterPro" id="IPR029063">
    <property type="entry name" value="SAM-dependent_MTases_sf"/>
</dbReference>
<dbReference type="EMBL" id="VWPL01000064">
    <property type="protein sequence ID" value="KAA5595086.1"/>
    <property type="molecule type" value="Genomic_DNA"/>
</dbReference>
<dbReference type="InterPro" id="IPR002941">
    <property type="entry name" value="DNA_methylase_N4/N6"/>
</dbReference>
<sequence length="321" mass="35918">MQPCRAQHPFGSGSKRLFWGKDGKARTPMRKLFKSEAKAGMSSPTIWDDVGLNQHAARELEVLFGEKAAFETPKPEFLLQRIIHIATNTGDLVLDSFAGSGTTGAVAHKMGRRWIMVELGEHAQTHIVPRLRKVIDGEDKGGVTEVTGWQGGGGFRFYRLAPSLLEVDKWGRWIISKEYNPAMLAEAMCKHMGFTYSPSQDKAEYWKHGHSSERDFIYVTTLAMTHDQLRAISEDVGPDRTLLICCKAFNARIDDFDNLTVTKIPHAILSRCEWGKDDYSLKIASLPEREPPDELEPAVKPAGKAKPARTFAPTLFDCDED</sequence>
<dbReference type="AlphaFoldDB" id="A0A5M6HGX4"/>
<dbReference type="GO" id="GO:0003677">
    <property type="term" value="F:DNA binding"/>
    <property type="evidence" value="ECO:0007669"/>
    <property type="project" value="InterPro"/>
</dbReference>
<dbReference type="Proteomes" id="UP000323886">
    <property type="component" value="Unassembled WGS sequence"/>
</dbReference>
<gene>
    <name evidence="9" type="ORF">F1193_16795</name>
</gene>
<protein>
    <recommendedName>
        <fullName evidence="2">site-specific DNA-methyltransferase (adenine-specific)</fullName>
        <ecNumber evidence="2">2.1.1.72</ecNumber>
    </recommendedName>
</protein>
<evidence type="ECO:0000313" key="10">
    <source>
        <dbReference type="Proteomes" id="UP000323886"/>
    </source>
</evidence>